<evidence type="ECO:0000256" key="4">
    <source>
        <dbReference type="ARBA" id="ARBA00023065"/>
    </source>
</evidence>
<dbReference type="Gene3D" id="3.30.70.1180">
    <property type="entry name" value="Vacuolar atp synthase subunit c, domain 1"/>
    <property type="match status" value="1"/>
</dbReference>
<dbReference type="STRING" id="857566.A0A1E3PI87"/>
<proteinExistence type="inferred from homology"/>
<dbReference type="Gene3D" id="1.20.1460.10">
    <property type="entry name" value="subunit c (vma5p) of the yeast v-atpase, domain 2"/>
    <property type="match status" value="1"/>
</dbReference>
<comment type="function">
    <text evidence="5">Subunit of the V1 complex of vacuolar(H+)-ATPase (V-ATPase), a multisubunit enzyme composed of a peripheral complex (V1) that hydrolyzes ATP and a membrane integral complex (V0) that translocates protons. V-ATPase is responsible for acidifying and maintaining the pH of intracellular compartments. Subunit C is necessary for the assembly of the catalytic sector of the enzyme and is likely to have a specific function in its catalytic activity. Reversibly leaves the enzyme after glucose depletion, causing the catalytic subcomplex V1 to detach from the V0 section.</text>
</comment>
<evidence type="ECO:0000313" key="8">
    <source>
        <dbReference type="Proteomes" id="UP000095009"/>
    </source>
</evidence>
<evidence type="ECO:0000256" key="2">
    <source>
        <dbReference type="ARBA" id="ARBA00022448"/>
    </source>
</evidence>
<dbReference type="GO" id="GO:0000221">
    <property type="term" value="C:vacuolar proton-transporting V-type ATPase, V1 domain"/>
    <property type="evidence" value="ECO:0007669"/>
    <property type="project" value="TreeGrafter"/>
</dbReference>
<gene>
    <name evidence="7" type="ORF">NADFUDRAFT_46878</name>
</gene>
<protein>
    <recommendedName>
        <fullName evidence="6">V-type proton ATPase subunit C</fullName>
    </recommendedName>
</protein>
<reference evidence="7 8" key="1">
    <citation type="journal article" date="2016" name="Proc. Natl. Acad. Sci. U.S.A.">
        <title>Comparative genomics of biotechnologically important yeasts.</title>
        <authorList>
            <person name="Riley R."/>
            <person name="Haridas S."/>
            <person name="Wolfe K.H."/>
            <person name="Lopes M.R."/>
            <person name="Hittinger C.T."/>
            <person name="Goeker M."/>
            <person name="Salamov A.A."/>
            <person name="Wisecaver J.H."/>
            <person name="Long T.M."/>
            <person name="Calvey C.H."/>
            <person name="Aerts A.L."/>
            <person name="Barry K.W."/>
            <person name="Choi C."/>
            <person name="Clum A."/>
            <person name="Coughlan A.Y."/>
            <person name="Deshpande S."/>
            <person name="Douglass A.P."/>
            <person name="Hanson S.J."/>
            <person name="Klenk H.-P."/>
            <person name="LaButti K.M."/>
            <person name="Lapidus A."/>
            <person name="Lindquist E.A."/>
            <person name="Lipzen A.M."/>
            <person name="Meier-Kolthoff J.P."/>
            <person name="Ohm R.A."/>
            <person name="Otillar R.P."/>
            <person name="Pangilinan J.L."/>
            <person name="Peng Y."/>
            <person name="Rokas A."/>
            <person name="Rosa C.A."/>
            <person name="Scheuner C."/>
            <person name="Sibirny A.A."/>
            <person name="Slot J.C."/>
            <person name="Stielow J.B."/>
            <person name="Sun H."/>
            <person name="Kurtzman C.P."/>
            <person name="Blackwell M."/>
            <person name="Grigoriev I.V."/>
            <person name="Jeffries T.W."/>
        </authorList>
    </citation>
    <scope>NUCLEOTIDE SEQUENCE [LARGE SCALE GENOMIC DNA]</scope>
    <source>
        <strain evidence="7 8">DSM 6958</strain>
    </source>
</reference>
<evidence type="ECO:0000313" key="7">
    <source>
        <dbReference type="EMBL" id="ODQ65125.1"/>
    </source>
</evidence>
<dbReference type="InterPro" id="IPR004907">
    <property type="entry name" value="ATPase_V1-cplx_csu"/>
</dbReference>
<dbReference type="GO" id="GO:0046961">
    <property type="term" value="F:proton-transporting ATPase activity, rotational mechanism"/>
    <property type="evidence" value="ECO:0007669"/>
    <property type="project" value="InterPro"/>
</dbReference>
<keyword evidence="8" id="KW-1185">Reference proteome</keyword>
<comment type="similarity">
    <text evidence="1 6">Belongs to the V-ATPase C subunit family.</text>
</comment>
<dbReference type="Pfam" id="PF03223">
    <property type="entry name" value="V-ATPase_C"/>
    <property type="match status" value="1"/>
</dbReference>
<comment type="function">
    <text evidence="6">Subunit of the V1 complex of vacuolar(H+)-ATPase (V-ATPase), a multisubunit enzyme composed of a peripheral complex (V1) that hydrolyzes ATP and a membrane integral complex (V0) that translocates protons. V-ATPase is responsible for acidifying and maintaining the pH of intracellular compartments and in some cell types, is targeted to the plasma membrane, where it is responsible for acidifying the extracellular environment. Subunit C is necessary for the assembly of the catalytic sector of the enzyme and is likely to have a specific function in its catalytic activity.</text>
</comment>
<dbReference type="SUPFAM" id="SSF118203">
    <property type="entry name" value="Vacuolar ATP synthase subunit C"/>
    <property type="match status" value="1"/>
</dbReference>
<keyword evidence="2 6" id="KW-0813">Transport</keyword>
<dbReference type="EMBL" id="KV454410">
    <property type="protein sequence ID" value="ODQ65125.1"/>
    <property type="molecule type" value="Genomic_DNA"/>
</dbReference>
<dbReference type="AlphaFoldDB" id="A0A1E3PI87"/>
<evidence type="ECO:0000256" key="5">
    <source>
        <dbReference type="ARBA" id="ARBA00053565"/>
    </source>
</evidence>
<organism evidence="7 8">
    <name type="scientific">Nadsonia fulvescens var. elongata DSM 6958</name>
    <dbReference type="NCBI Taxonomy" id="857566"/>
    <lineage>
        <taxon>Eukaryota</taxon>
        <taxon>Fungi</taxon>
        <taxon>Dikarya</taxon>
        <taxon>Ascomycota</taxon>
        <taxon>Saccharomycotina</taxon>
        <taxon>Dipodascomycetes</taxon>
        <taxon>Dipodascales</taxon>
        <taxon>Dipodascales incertae sedis</taxon>
        <taxon>Nadsonia</taxon>
    </lineage>
</organism>
<dbReference type="Proteomes" id="UP000095009">
    <property type="component" value="Unassembled WGS sequence"/>
</dbReference>
<evidence type="ECO:0000256" key="3">
    <source>
        <dbReference type="ARBA" id="ARBA00022781"/>
    </source>
</evidence>
<dbReference type="PANTHER" id="PTHR10137:SF0">
    <property type="entry name" value="V-TYPE PROTON ATPASE SUBUNIT C"/>
    <property type="match status" value="1"/>
</dbReference>
<sequence>MPSHIVLSLPPSATPDSTAPAQSLFSFLVDHLKLAAASDIQALNIPSFKIGTLDNLVQQSEELAKLDSQFSSIFSKISEILDAVNDSRSVKKVGDGTLSDYLDQFTWNRASYRVDKPIPELVELFKSEVFELDTDVREKYNAYNVAKGNLAVVERKETGNLSVRSLHSILSPSDFVLDSEYLVTTLVAVPNNSTSQFYQIYETLTPMVVPRSCKVIDSDSEYTLFSVTLFSKYLSEFVHKSREQKFTPREFNYNPESIRQQKNELGEARNVETKLHNEIIRLARTAYADVARAWVHIKAVRVFIESVLRYGLPPNFVSCIITVPAKSVPVVKSQLLEKYAYLGGRGVARDNKGRLVKDDAETTTSHAEDYEPFVYYELEF</sequence>
<evidence type="ECO:0000256" key="6">
    <source>
        <dbReference type="RuleBase" id="RU364010"/>
    </source>
</evidence>
<dbReference type="FunFam" id="3.30.70.100:FF:000002">
    <property type="entry name" value="V-type proton ATPase subunit C"/>
    <property type="match status" value="1"/>
</dbReference>
<dbReference type="Gene3D" id="3.30.70.100">
    <property type="match status" value="1"/>
</dbReference>
<keyword evidence="4 6" id="KW-0406">Ion transport</keyword>
<name>A0A1E3PI87_9ASCO</name>
<dbReference type="InterPro" id="IPR036132">
    <property type="entry name" value="Vac_ATP_synth_c_sf"/>
</dbReference>
<evidence type="ECO:0000256" key="1">
    <source>
        <dbReference type="ARBA" id="ARBA00006138"/>
    </source>
</evidence>
<accession>A0A1E3PI87</accession>
<dbReference type="PANTHER" id="PTHR10137">
    <property type="entry name" value="V-TYPE PROTON ATPASE SUBUNIT C"/>
    <property type="match status" value="1"/>
</dbReference>
<dbReference type="OrthoDB" id="6605928at2759"/>
<dbReference type="CDD" id="cd14785">
    <property type="entry name" value="V-ATPase_C"/>
    <property type="match status" value="1"/>
</dbReference>
<keyword evidence="3 6" id="KW-0375">Hydrogen ion transport</keyword>
<comment type="subunit">
    <text evidence="6">V-ATPase is a heteromultimeric enzyme composed of a peripheral catalytic V1 complex (components A to H) attached to an integral membrane V0 proton pore complex.</text>
</comment>